<organism evidence="1">
    <name type="scientific">uncultured Caudovirales phage</name>
    <dbReference type="NCBI Taxonomy" id="2100421"/>
    <lineage>
        <taxon>Viruses</taxon>
        <taxon>Duplodnaviria</taxon>
        <taxon>Heunggongvirae</taxon>
        <taxon>Uroviricota</taxon>
        <taxon>Caudoviricetes</taxon>
        <taxon>Peduoviridae</taxon>
        <taxon>Maltschvirus</taxon>
        <taxon>Maltschvirus maltsch</taxon>
    </lineage>
</organism>
<gene>
    <name evidence="1" type="ORF">UFOVP321_15</name>
</gene>
<proteinExistence type="predicted"/>
<evidence type="ECO:0000313" key="1">
    <source>
        <dbReference type="EMBL" id="CAB4137247.1"/>
    </source>
</evidence>
<sequence>MTWSNVTVFQYQQINELYLNNYENGSNLTDLDMSVKVVSILKNMTEHQIDSLPVKELGPLLESISFVHQEIQPQAVDRIKVNGRVYRCVYDVRSISAARYIESKHFSGDVMGNLHKIFACMVIPQKKTWFGWKDDKYDASKHSDYAQDILEAPIVNVLGSVVFFYQVYRLWIKNSRDYLVKQMMEGGVTEKKAVEGWEALCTIMDGFIKPSWLPILKASPLTKHLTYLQ</sequence>
<dbReference type="EMBL" id="LR796333">
    <property type="protein sequence ID" value="CAB4137247.1"/>
    <property type="molecule type" value="Genomic_DNA"/>
</dbReference>
<reference evidence="1" key="1">
    <citation type="submission" date="2020-04" db="EMBL/GenBank/DDBJ databases">
        <authorList>
            <person name="Chiriac C."/>
            <person name="Salcher M."/>
            <person name="Ghai R."/>
            <person name="Kavagutti S V."/>
        </authorList>
    </citation>
    <scope>NUCLEOTIDE SEQUENCE</scope>
</reference>
<name>A0A6J5LW25_9CAUD</name>
<protein>
    <submittedName>
        <fullName evidence="1">Uncharacterized protein</fullName>
    </submittedName>
</protein>
<accession>A0A6J5LW25</accession>